<sequence length="128" mass="15071">MTVTFDTYREQQLNWLKQEVNSEEFRCAAAKIVVIHMPIIKDKNNWYGMAQLAQHYGPVLHNAGIDLMICRHMHNNLWIGTEKSGFNYPVIVCSNEDFMEVKLDSRRLNFKIRGKESQLVYYQSMVLE</sequence>
<dbReference type="AlphaFoldDB" id="A0A399T666"/>
<evidence type="ECO:0008006" key="3">
    <source>
        <dbReference type="Google" id="ProtNLM"/>
    </source>
</evidence>
<dbReference type="EMBL" id="QWGR01000001">
    <property type="protein sequence ID" value="RIJ50474.1"/>
    <property type="molecule type" value="Genomic_DNA"/>
</dbReference>
<dbReference type="Proteomes" id="UP000265926">
    <property type="component" value="Unassembled WGS sequence"/>
</dbReference>
<proteinExistence type="predicted"/>
<comment type="caution">
    <text evidence="1">The sequence shown here is derived from an EMBL/GenBank/DDBJ whole genome shotgun (WGS) entry which is preliminary data.</text>
</comment>
<name>A0A399T666_9BACT</name>
<gene>
    <name evidence="1" type="ORF">D1614_00615</name>
</gene>
<evidence type="ECO:0000313" key="2">
    <source>
        <dbReference type="Proteomes" id="UP000265926"/>
    </source>
</evidence>
<dbReference type="RefSeq" id="WP_119435944.1">
    <property type="nucleotide sequence ID" value="NZ_QWGR01000001.1"/>
</dbReference>
<evidence type="ECO:0000313" key="1">
    <source>
        <dbReference type="EMBL" id="RIJ50474.1"/>
    </source>
</evidence>
<organism evidence="1 2">
    <name type="scientific">Maribellus luteus</name>
    <dbReference type="NCBI Taxonomy" id="2305463"/>
    <lineage>
        <taxon>Bacteria</taxon>
        <taxon>Pseudomonadati</taxon>
        <taxon>Bacteroidota</taxon>
        <taxon>Bacteroidia</taxon>
        <taxon>Marinilabiliales</taxon>
        <taxon>Prolixibacteraceae</taxon>
        <taxon>Maribellus</taxon>
    </lineage>
</organism>
<dbReference type="InterPro" id="IPR029052">
    <property type="entry name" value="Metallo-depent_PP-like"/>
</dbReference>
<accession>A0A399T666</accession>
<reference evidence="1 2" key="1">
    <citation type="submission" date="2018-08" db="EMBL/GenBank/DDBJ databases">
        <title>Pallidiluteibacterium maritimus gen. nov., sp. nov., isolated from coastal sediment.</title>
        <authorList>
            <person name="Zhou L.Y."/>
        </authorList>
    </citation>
    <scope>NUCLEOTIDE SEQUENCE [LARGE SCALE GENOMIC DNA]</scope>
    <source>
        <strain evidence="1 2">XSD2</strain>
    </source>
</reference>
<protein>
    <recommendedName>
        <fullName evidence="3">Calcineurin-like phosphoesterase domain-containing protein</fullName>
    </recommendedName>
</protein>
<keyword evidence="2" id="KW-1185">Reference proteome</keyword>
<dbReference type="Gene3D" id="3.60.21.10">
    <property type="match status" value="1"/>
</dbReference>
<dbReference type="SUPFAM" id="SSF56300">
    <property type="entry name" value="Metallo-dependent phosphatases"/>
    <property type="match status" value="1"/>
</dbReference>